<dbReference type="EMBL" id="CP097320">
    <property type="protein sequence ID" value="UQX11327.1"/>
    <property type="molecule type" value="Genomic_DNA"/>
</dbReference>
<accession>A0ABY4QLF4</accession>
<dbReference type="Gene3D" id="3.40.50.20">
    <property type="match status" value="1"/>
</dbReference>
<dbReference type="Proteomes" id="UP001056610">
    <property type="component" value="Chromosome"/>
</dbReference>
<keyword evidence="2" id="KW-1185">Reference proteome</keyword>
<evidence type="ECO:0000313" key="1">
    <source>
        <dbReference type="EMBL" id="UQX11327.1"/>
    </source>
</evidence>
<protein>
    <submittedName>
        <fullName evidence="1">Uncharacterized protein</fullName>
    </submittedName>
</protein>
<reference evidence="1" key="1">
    <citation type="submission" date="2022-05" db="EMBL/GenBank/DDBJ databases">
        <title>A methanotrophic Mycobacterium dominates a cave microbial ecosystem.</title>
        <authorList>
            <person name="Van Spanning R.J.M."/>
            <person name="Guan Q."/>
            <person name="Melkonian C."/>
            <person name="Gallant J."/>
            <person name="Polerecky L."/>
            <person name="Flot J.-F."/>
            <person name="Brandt B.W."/>
            <person name="Braster M."/>
            <person name="Iturbe Espinoza P."/>
            <person name="Aerts J."/>
            <person name="Meima-Franke M."/>
            <person name="Piersma S.R."/>
            <person name="Bunduc C."/>
            <person name="Ummels R."/>
            <person name="Pain A."/>
            <person name="Fleming E.J."/>
            <person name="van der Wel N."/>
            <person name="Gherman V.D."/>
            <person name="Sarbu S.M."/>
            <person name="Bodelier P.L.E."/>
            <person name="Bitter W."/>
        </authorList>
    </citation>
    <scope>NUCLEOTIDE SEQUENCE</scope>
    <source>
        <strain evidence="1">Sulfur Cave</strain>
    </source>
</reference>
<dbReference type="RefSeq" id="WP_249763052.1">
    <property type="nucleotide sequence ID" value="NZ_CP097320.1"/>
</dbReference>
<organism evidence="1 2">
    <name type="scientific">Candidatus Mycobacterium methanotrophicum</name>
    <dbReference type="NCBI Taxonomy" id="2943498"/>
    <lineage>
        <taxon>Bacteria</taxon>
        <taxon>Bacillati</taxon>
        <taxon>Actinomycetota</taxon>
        <taxon>Actinomycetes</taxon>
        <taxon>Mycobacteriales</taxon>
        <taxon>Mycobacteriaceae</taxon>
        <taxon>Mycobacterium</taxon>
    </lineage>
</organism>
<name>A0ABY4QLF4_9MYCO</name>
<sequence>MPFALGMVRMLAAEGCEVYAGDDHMLSAGNHSKYLAGHFVYPPARSDTVGFLAELERIVGEYEIDVIIPAFEEVFYISTQIERLSRVTKIFASPFATLARLHHKGAFARLVKHLGLPIAESVERHGV</sequence>
<proteinExistence type="predicted"/>
<evidence type="ECO:0000313" key="2">
    <source>
        <dbReference type="Proteomes" id="UP001056610"/>
    </source>
</evidence>
<gene>
    <name evidence="1" type="ORF">M5I08_01955</name>
</gene>